<protein>
    <recommendedName>
        <fullName evidence="9">Transcription-repair-coupling factor</fullName>
        <shortName evidence="9">TRCF</shortName>
        <ecNumber evidence="9">3.6.4.-</ecNumber>
    </recommendedName>
</protein>
<dbReference type="NCBIfam" id="TIGR00580">
    <property type="entry name" value="mfd"/>
    <property type="match status" value="1"/>
</dbReference>
<dbReference type="GO" id="GO:0006355">
    <property type="term" value="P:regulation of DNA-templated transcription"/>
    <property type="evidence" value="ECO:0007669"/>
    <property type="project" value="UniProtKB-UniRule"/>
</dbReference>
<comment type="caution">
    <text evidence="12">The sequence shown here is derived from an EMBL/GenBank/DDBJ whole genome shotgun (WGS) entry which is preliminary data.</text>
</comment>
<dbReference type="Gene3D" id="3.40.50.300">
    <property type="entry name" value="P-loop containing nucleotide triphosphate hydrolases"/>
    <property type="match status" value="2"/>
</dbReference>
<keyword evidence="3 9" id="KW-0227">DNA damage</keyword>
<keyword evidence="5" id="KW-0347">Helicase</keyword>
<dbReference type="SMART" id="SM00982">
    <property type="entry name" value="TRCF"/>
    <property type="match status" value="1"/>
</dbReference>
<dbReference type="InterPro" id="IPR005118">
    <property type="entry name" value="TRCF_C"/>
</dbReference>
<dbReference type="EMBL" id="WIND01000006">
    <property type="protein sequence ID" value="MSU89950.1"/>
    <property type="molecule type" value="Genomic_DNA"/>
</dbReference>
<comment type="function">
    <text evidence="9">Couples transcription and DNA repair by recognizing RNA polymerase (RNAP) stalled at DNA lesions. Mediates ATP-dependent release of RNAP and its truncated transcript from the DNA, and recruitment of nucleotide excision repair machinery to the damaged site.</text>
</comment>
<keyword evidence="1 9" id="KW-0963">Cytoplasm</keyword>
<dbReference type="InterPro" id="IPR011545">
    <property type="entry name" value="DEAD/DEAH_box_helicase_dom"/>
</dbReference>
<keyword evidence="13" id="KW-1185">Reference proteome</keyword>
<evidence type="ECO:0000256" key="4">
    <source>
        <dbReference type="ARBA" id="ARBA00022801"/>
    </source>
</evidence>
<dbReference type="Pfam" id="PF00270">
    <property type="entry name" value="DEAD"/>
    <property type="match status" value="1"/>
</dbReference>
<evidence type="ECO:0000256" key="7">
    <source>
        <dbReference type="ARBA" id="ARBA00023125"/>
    </source>
</evidence>
<dbReference type="EC" id="3.6.4.-" evidence="9"/>
<dbReference type="GO" id="GO:0005737">
    <property type="term" value="C:cytoplasm"/>
    <property type="evidence" value="ECO:0007669"/>
    <property type="project" value="UniProtKB-SubCell"/>
</dbReference>
<dbReference type="SMART" id="SM00490">
    <property type="entry name" value="HELICc"/>
    <property type="match status" value="1"/>
</dbReference>
<keyword evidence="8 9" id="KW-0234">DNA repair</keyword>
<dbReference type="Pfam" id="PF00271">
    <property type="entry name" value="Helicase_C"/>
    <property type="match status" value="1"/>
</dbReference>
<evidence type="ECO:0000256" key="9">
    <source>
        <dbReference type="HAMAP-Rule" id="MF_00969"/>
    </source>
</evidence>
<sequence>MKAEAPLSPGRVTIGGAPEGFDATVLAALAQRGAAPVLHVARDAARLEAMRAALGFFAPELPVMAFPAWDCLPYDRISPAAEVSAARMSVLAALADAPAGPMVVLTTLAAVTQRVPARATLRDARFSARVGQQIDVEALRAFLVRMGFTQSPTVTEPGDFAVRGGLIDIFPPGAPQPLRLDLFGDVLDGIRRFDPGTQRSAEPERRIDLAPASEVILDAEAIQRFRQTYRATFGAAGSDDPLYEAVSAGRKHQGMEHWAPFFHDDLETLFDYLPAAPVVLDDKLDAAREARWTSIVDQYQNRAEALKSRDRMQTVYKPVPPEQFYLDGGAWDAALHGHAVRQLSVLPQPTGLGVTDAGGRVGRNFAPERQREEISLFGALADHIRGRRGDGHVILATYSEGARERMAALLEDAGLADAQVLADYRELPAGKGGLFVAVLGIEGGFTTSGLTVISEQDILGDRLIRAPRRRRRAENFVSEATSLHPGDLVVHLEHGVGRFNGLETLTAAGAPHECIALEYAGGDRLFLPVENVELLSRYGHEEGLLDRLGGGAWQAKKARLKERIKEMADQLIRIAAERALRTAPEFTPPDGLWDEFCARFPYQETDDQLNAIQDVLEDLGSGRPMDRLVCGDVGFGKTEVALRAAFVAAMSGHQVAVIAPTTLLARQHAKAFADRFRGMPVKVRQLSRFVGQKEAAETREGLARGTVEIVVGTHALLAKSVKFAHLGLVVIDEEQKFGVTHKERLKQLRSEVHVLTMTATPIPRTLQLALTGVRDLSLIATPPIDRLAIRTYVSEFDGVTIREALLREHYRGGQSFFVVPRVSDVAEIEAFLREQVPEVKVLVAHGQMAAGDLDRRMNAFYDGQYDVLVATTIVESGLDIPAANTLIVHRADMFGLAQLYQIRGRVGRSKLRAYAYFTTQPRARLTPAAERRLRVLGSLDSLGAGFTLASQDLDIRGAGNLLGDEQSGHVREVGYELYQDMLEEAIAKMKAGELEGLSEADAGWAPQINLGVPVLIPEDYVPDLDVRLGLYRRLSGLSSKVELEGFAAELIDRFGKLPKEVNTLLNVVRIKTMCKRAGIAKLDGGPKGATIQFHNDKYANPAGLVTFLQAQEGLAKVRENKIVVRRDWQREADKIKGAFAIASDLAKLAAE</sequence>
<dbReference type="SMART" id="SM01058">
    <property type="entry name" value="CarD_TRCF"/>
    <property type="match status" value="1"/>
</dbReference>
<evidence type="ECO:0000313" key="13">
    <source>
        <dbReference type="Proteomes" id="UP000474957"/>
    </source>
</evidence>
<proteinExistence type="inferred from homology"/>
<organism evidence="12 13">
    <name type="scientific">Halovulum marinum</name>
    <dbReference type="NCBI Taxonomy" id="2662447"/>
    <lineage>
        <taxon>Bacteria</taxon>
        <taxon>Pseudomonadati</taxon>
        <taxon>Pseudomonadota</taxon>
        <taxon>Alphaproteobacteria</taxon>
        <taxon>Rhodobacterales</taxon>
        <taxon>Paracoccaceae</taxon>
        <taxon>Halovulum</taxon>
    </lineage>
</organism>
<comment type="similarity">
    <text evidence="9">In the C-terminal section; belongs to the helicase family. RecG subfamily.</text>
</comment>
<dbReference type="Gene3D" id="3.90.1150.50">
    <property type="entry name" value="Transcription-repair-coupling factor, D7 domain"/>
    <property type="match status" value="1"/>
</dbReference>
<dbReference type="Proteomes" id="UP000474957">
    <property type="component" value="Unassembled WGS sequence"/>
</dbReference>
<dbReference type="InterPro" id="IPR047112">
    <property type="entry name" value="RecG/Mfd"/>
</dbReference>
<dbReference type="GO" id="GO:0005524">
    <property type="term" value="F:ATP binding"/>
    <property type="evidence" value="ECO:0007669"/>
    <property type="project" value="UniProtKB-UniRule"/>
</dbReference>
<dbReference type="GO" id="GO:0003684">
    <property type="term" value="F:damaged DNA binding"/>
    <property type="evidence" value="ECO:0007669"/>
    <property type="project" value="InterPro"/>
</dbReference>
<dbReference type="InterPro" id="IPR041471">
    <property type="entry name" value="UvrB_inter"/>
</dbReference>
<gene>
    <name evidence="9 12" type="primary">mfd</name>
    <name evidence="12" type="ORF">GE300_10050</name>
</gene>
<evidence type="ECO:0000256" key="1">
    <source>
        <dbReference type="ARBA" id="ARBA00022490"/>
    </source>
</evidence>
<comment type="similarity">
    <text evidence="9">In the N-terminal section; belongs to the UvrB family.</text>
</comment>
<dbReference type="PANTHER" id="PTHR47964">
    <property type="entry name" value="ATP-DEPENDENT DNA HELICASE HOMOLOG RECG, CHLOROPLASTIC"/>
    <property type="match status" value="1"/>
</dbReference>
<evidence type="ECO:0000256" key="2">
    <source>
        <dbReference type="ARBA" id="ARBA00022741"/>
    </source>
</evidence>
<evidence type="ECO:0000256" key="8">
    <source>
        <dbReference type="ARBA" id="ARBA00023204"/>
    </source>
</evidence>
<keyword evidence="4 9" id="KW-0378">Hydrolase</keyword>
<dbReference type="InterPro" id="IPR001650">
    <property type="entry name" value="Helicase_C-like"/>
</dbReference>
<dbReference type="PANTHER" id="PTHR47964:SF1">
    <property type="entry name" value="ATP-DEPENDENT DNA HELICASE HOMOLOG RECG, CHLOROPLASTIC"/>
    <property type="match status" value="1"/>
</dbReference>
<dbReference type="SMART" id="SM00487">
    <property type="entry name" value="DEXDc"/>
    <property type="match status" value="1"/>
</dbReference>
<dbReference type="InterPro" id="IPR014001">
    <property type="entry name" value="Helicase_ATP-bd"/>
</dbReference>
<evidence type="ECO:0000259" key="11">
    <source>
        <dbReference type="PROSITE" id="PS51194"/>
    </source>
</evidence>
<evidence type="ECO:0000259" key="10">
    <source>
        <dbReference type="PROSITE" id="PS51192"/>
    </source>
</evidence>
<dbReference type="GO" id="GO:0003678">
    <property type="term" value="F:DNA helicase activity"/>
    <property type="evidence" value="ECO:0007669"/>
    <property type="project" value="TreeGrafter"/>
</dbReference>
<dbReference type="SUPFAM" id="SSF143517">
    <property type="entry name" value="TRCF domain-like"/>
    <property type="match status" value="1"/>
</dbReference>
<dbReference type="PROSITE" id="PS51192">
    <property type="entry name" value="HELICASE_ATP_BIND_1"/>
    <property type="match status" value="1"/>
</dbReference>
<dbReference type="InterPro" id="IPR027417">
    <property type="entry name" value="P-loop_NTPase"/>
</dbReference>
<evidence type="ECO:0000256" key="5">
    <source>
        <dbReference type="ARBA" id="ARBA00022806"/>
    </source>
</evidence>
<dbReference type="GO" id="GO:0000716">
    <property type="term" value="P:transcription-coupled nucleotide-excision repair, DNA damage recognition"/>
    <property type="evidence" value="ECO:0007669"/>
    <property type="project" value="UniProtKB-UniRule"/>
</dbReference>
<dbReference type="InterPro" id="IPR003711">
    <property type="entry name" value="CarD-like/TRCF_RID"/>
</dbReference>
<comment type="subcellular location">
    <subcellularLocation>
        <location evidence="9">Cytoplasm</location>
    </subcellularLocation>
</comment>
<dbReference type="SUPFAM" id="SSF52540">
    <property type="entry name" value="P-loop containing nucleoside triphosphate hydrolases"/>
    <property type="match status" value="4"/>
</dbReference>
<dbReference type="InterPro" id="IPR037235">
    <property type="entry name" value="TRCF-like_C_D7"/>
</dbReference>
<dbReference type="Gene3D" id="2.40.10.170">
    <property type="match status" value="1"/>
</dbReference>
<evidence type="ECO:0000256" key="3">
    <source>
        <dbReference type="ARBA" id="ARBA00022763"/>
    </source>
</evidence>
<name>A0A6L5Z1J4_9RHOB</name>
<reference evidence="12 13" key="1">
    <citation type="submission" date="2019-10" db="EMBL/GenBank/DDBJ databases">
        <title>Cognatihalovulum marinum gen. nov. sp. nov., a new member of the family Rhodobacteraceae isolated from deep seawater of the Northwest Indian Ocean.</title>
        <authorList>
            <person name="Ruan C."/>
            <person name="Wang J."/>
            <person name="Zheng X."/>
            <person name="Song L."/>
            <person name="Zhu Y."/>
            <person name="Huang Y."/>
            <person name="Lu Z."/>
            <person name="Du W."/>
            <person name="Huang L."/>
            <person name="Dai X."/>
        </authorList>
    </citation>
    <scope>NUCLEOTIDE SEQUENCE [LARGE SCALE GENOMIC DNA]</scope>
    <source>
        <strain evidence="12 13">2CG4</strain>
    </source>
</reference>
<dbReference type="Pfam" id="PF02559">
    <property type="entry name" value="CarD_TRCF_RID"/>
    <property type="match status" value="1"/>
</dbReference>
<keyword evidence="2 9" id="KW-0547">Nucleotide-binding</keyword>
<dbReference type="RefSeq" id="WP_154446436.1">
    <property type="nucleotide sequence ID" value="NZ_WIND01000006.1"/>
</dbReference>
<dbReference type="Pfam" id="PF03461">
    <property type="entry name" value="TRCF"/>
    <property type="match status" value="1"/>
</dbReference>
<keyword evidence="6 9" id="KW-0067">ATP-binding</keyword>
<dbReference type="AlphaFoldDB" id="A0A6L5Z1J4"/>
<dbReference type="GO" id="GO:0016787">
    <property type="term" value="F:hydrolase activity"/>
    <property type="evidence" value="ECO:0007669"/>
    <property type="project" value="UniProtKB-KW"/>
</dbReference>
<dbReference type="CDD" id="cd17991">
    <property type="entry name" value="DEXHc_TRCF"/>
    <property type="match status" value="1"/>
</dbReference>
<evidence type="ECO:0000313" key="12">
    <source>
        <dbReference type="EMBL" id="MSU89950.1"/>
    </source>
</evidence>
<dbReference type="HAMAP" id="MF_00969">
    <property type="entry name" value="TRCF"/>
    <property type="match status" value="1"/>
</dbReference>
<dbReference type="InterPro" id="IPR036101">
    <property type="entry name" value="CarD-like/TRCF_RID_sf"/>
</dbReference>
<dbReference type="InterPro" id="IPR004576">
    <property type="entry name" value="Mfd"/>
</dbReference>
<keyword evidence="7 9" id="KW-0238">DNA-binding</keyword>
<feature type="domain" description="Helicase C-terminal" evidence="11">
    <location>
        <begin position="800"/>
        <end position="954"/>
    </location>
</feature>
<dbReference type="Gene3D" id="3.40.50.11180">
    <property type="match status" value="1"/>
</dbReference>
<dbReference type="Gene3D" id="3.30.2060.10">
    <property type="entry name" value="Penicillin-binding protein 1b domain"/>
    <property type="match status" value="1"/>
</dbReference>
<dbReference type="SUPFAM" id="SSF141259">
    <property type="entry name" value="CarD-like"/>
    <property type="match status" value="1"/>
</dbReference>
<accession>A0A6L5Z1J4</accession>
<dbReference type="Pfam" id="PF17757">
    <property type="entry name" value="UvrB_inter"/>
    <property type="match status" value="1"/>
</dbReference>
<feature type="domain" description="Helicase ATP-binding" evidence="10">
    <location>
        <begin position="618"/>
        <end position="779"/>
    </location>
</feature>
<evidence type="ECO:0000256" key="6">
    <source>
        <dbReference type="ARBA" id="ARBA00022840"/>
    </source>
</evidence>
<dbReference type="PROSITE" id="PS51194">
    <property type="entry name" value="HELICASE_CTER"/>
    <property type="match status" value="1"/>
</dbReference>